<dbReference type="AlphaFoldDB" id="A0A810MY45"/>
<evidence type="ECO:0000256" key="1">
    <source>
        <dbReference type="ARBA" id="ARBA00022737"/>
    </source>
</evidence>
<dbReference type="PROSITE" id="PS50005">
    <property type="entry name" value="TPR"/>
    <property type="match status" value="1"/>
</dbReference>
<feature type="repeat" description="TPR" evidence="3">
    <location>
        <begin position="128"/>
        <end position="161"/>
    </location>
</feature>
<dbReference type="SMART" id="SM00028">
    <property type="entry name" value="TPR"/>
    <property type="match status" value="4"/>
</dbReference>
<evidence type="ECO:0000313" key="5">
    <source>
        <dbReference type="EMBL" id="BCJ66012.1"/>
    </source>
</evidence>
<dbReference type="InterPro" id="IPR011990">
    <property type="entry name" value="TPR-like_helical_dom_sf"/>
</dbReference>
<keyword evidence="2 3" id="KW-0802">TPR repeat</keyword>
<dbReference type="PANTHER" id="PTHR44858">
    <property type="entry name" value="TETRATRICOPEPTIDE REPEAT PROTEIN 6"/>
    <property type="match status" value="1"/>
</dbReference>
<proteinExistence type="predicted"/>
<organism evidence="5 6">
    <name type="scientific">Polymorphospora rubra</name>
    <dbReference type="NCBI Taxonomy" id="338584"/>
    <lineage>
        <taxon>Bacteria</taxon>
        <taxon>Bacillati</taxon>
        <taxon>Actinomycetota</taxon>
        <taxon>Actinomycetes</taxon>
        <taxon>Micromonosporales</taxon>
        <taxon>Micromonosporaceae</taxon>
        <taxon>Polymorphospora</taxon>
    </lineage>
</organism>
<dbReference type="InterPro" id="IPR050498">
    <property type="entry name" value="Ycf3"/>
</dbReference>
<gene>
    <name evidence="5" type="ORF">Prubr_30330</name>
</gene>
<dbReference type="SUPFAM" id="SSF48452">
    <property type="entry name" value="TPR-like"/>
    <property type="match status" value="1"/>
</dbReference>
<feature type="transmembrane region" description="Helical" evidence="4">
    <location>
        <begin position="276"/>
        <end position="295"/>
    </location>
</feature>
<keyword evidence="6" id="KW-1185">Reference proteome</keyword>
<dbReference type="Pfam" id="PF13432">
    <property type="entry name" value="TPR_16"/>
    <property type="match status" value="3"/>
</dbReference>
<evidence type="ECO:0000256" key="2">
    <source>
        <dbReference type="ARBA" id="ARBA00022803"/>
    </source>
</evidence>
<name>A0A810MY45_9ACTN</name>
<accession>A0A810MY45</accession>
<dbReference type="PANTHER" id="PTHR44858:SF1">
    <property type="entry name" value="UDP-N-ACETYLGLUCOSAMINE--PEPTIDE N-ACETYLGLUCOSAMINYLTRANSFERASE SPINDLY-RELATED"/>
    <property type="match status" value="1"/>
</dbReference>
<evidence type="ECO:0000256" key="4">
    <source>
        <dbReference type="SAM" id="Phobius"/>
    </source>
</evidence>
<keyword evidence="4" id="KW-0812">Transmembrane</keyword>
<dbReference type="InterPro" id="IPR019734">
    <property type="entry name" value="TPR_rpt"/>
</dbReference>
<evidence type="ECO:0000256" key="3">
    <source>
        <dbReference type="PROSITE-ProRule" id="PRU00339"/>
    </source>
</evidence>
<protein>
    <recommendedName>
        <fullName evidence="7">Tetratricopeptide repeat protein</fullName>
    </recommendedName>
</protein>
<evidence type="ECO:0008006" key="7">
    <source>
        <dbReference type="Google" id="ProtNLM"/>
    </source>
</evidence>
<sequence length="323" mass="33916">MLADLGRYDEAAGELTDAITDRPSDPATLTALARVHLAAERPAEALAAADGALAAAPGLPGALVARGMALGDLRRFGEAAQVADEILARGPDDAYAHRSAAAILADSRNGQKSVNAAWRAVELAPDESQGHLVLAVVAARLQLFDLAERAYQEALRLDPSLADARDDTGVIRLERKRYARALEELADRVDLTPVAEPQPVKRTLGDAVRQLVVYGAGYTIVAAVLVAFMAAANEPISRFMAGFAGVVGFVVVGVMATRVPGAIGKVLSELLRTDRLMALAVYASLAGPFLVLLYAAIGTPWPLVLAIVATAVAQLAVFRTRQP</sequence>
<reference evidence="5" key="1">
    <citation type="submission" date="2020-08" db="EMBL/GenBank/DDBJ databases">
        <title>Whole genome shotgun sequence of Polymorphospora rubra NBRC 101157.</title>
        <authorList>
            <person name="Komaki H."/>
            <person name="Tamura T."/>
        </authorList>
    </citation>
    <scope>NUCLEOTIDE SEQUENCE</scope>
    <source>
        <strain evidence="5">NBRC 101157</strain>
    </source>
</reference>
<evidence type="ECO:0000313" key="6">
    <source>
        <dbReference type="Proteomes" id="UP000680866"/>
    </source>
</evidence>
<dbReference type="EMBL" id="AP023359">
    <property type="protein sequence ID" value="BCJ66012.1"/>
    <property type="molecule type" value="Genomic_DNA"/>
</dbReference>
<dbReference type="KEGG" id="pry:Prubr_30330"/>
<dbReference type="RefSeq" id="WP_212825829.1">
    <property type="nucleotide sequence ID" value="NZ_AP023359.1"/>
</dbReference>
<feature type="transmembrane region" description="Helical" evidence="4">
    <location>
        <begin position="211"/>
        <end position="230"/>
    </location>
</feature>
<keyword evidence="4" id="KW-1133">Transmembrane helix</keyword>
<dbReference type="Proteomes" id="UP000680866">
    <property type="component" value="Chromosome"/>
</dbReference>
<feature type="transmembrane region" description="Helical" evidence="4">
    <location>
        <begin position="301"/>
        <end position="318"/>
    </location>
</feature>
<keyword evidence="1" id="KW-0677">Repeat</keyword>
<dbReference type="Gene3D" id="1.25.40.10">
    <property type="entry name" value="Tetratricopeptide repeat domain"/>
    <property type="match status" value="1"/>
</dbReference>
<feature type="transmembrane region" description="Helical" evidence="4">
    <location>
        <begin position="236"/>
        <end position="256"/>
    </location>
</feature>
<keyword evidence="4" id="KW-0472">Membrane</keyword>